<name>I7K6V4_9CLOT</name>
<organism evidence="1 2">
    <name type="scientific">Caloramator australicus RC3</name>
    <dbReference type="NCBI Taxonomy" id="857293"/>
    <lineage>
        <taxon>Bacteria</taxon>
        <taxon>Bacillati</taxon>
        <taxon>Bacillota</taxon>
        <taxon>Clostridia</taxon>
        <taxon>Eubacteriales</taxon>
        <taxon>Clostridiaceae</taxon>
        <taxon>Caloramator</taxon>
    </lineage>
</organism>
<sequence length="75" mass="9074">MRRFGYPYFGKRYLYDIKNKTLHDLLNEKEECHIDLIHEDDIDMYSSLNEAALLMDHPFYYECPFCMKKAESKEG</sequence>
<proteinExistence type="predicted"/>
<keyword evidence="2" id="KW-1185">Reference proteome</keyword>
<evidence type="ECO:0000313" key="2">
    <source>
        <dbReference type="Proteomes" id="UP000007652"/>
    </source>
</evidence>
<gene>
    <name evidence="1" type="ORF">CAAU_1185</name>
</gene>
<protein>
    <submittedName>
        <fullName evidence="1">Uncharacterized protein</fullName>
    </submittedName>
</protein>
<comment type="caution">
    <text evidence="1">The sequence shown here is derived from an EMBL/GenBank/DDBJ whole genome shotgun (WGS) entry which is preliminary data.</text>
</comment>
<dbReference type="EMBL" id="CAKP01000066">
    <property type="protein sequence ID" value="CCJ33269.1"/>
    <property type="molecule type" value="Genomic_DNA"/>
</dbReference>
<evidence type="ECO:0000313" key="1">
    <source>
        <dbReference type="EMBL" id="CCJ33269.1"/>
    </source>
</evidence>
<reference evidence="1 2" key="1">
    <citation type="journal article" date="2011" name="J. Bacteriol.">
        <title>Draft genome sequence of Caloramator australicus strain RC3T, a thermoanaerobe from the Great Artesian Basin of Australia.</title>
        <authorList>
            <person name="Ogg C.D."/>
            <person name="Patel B.K.C."/>
        </authorList>
    </citation>
    <scope>NUCLEOTIDE SEQUENCE [LARGE SCALE GENOMIC DNA]</scope>
    <source>
        <strain evidence="1 2">RC3</strain>
    </source>
</reference>
<dbReference type="Proteomes" id="UP000007652">
    <property type="component" value="Unassembled WGS sequence"/>
</dbReference>
<dbReference type="RefSeq" id="WP_008908539.1">
    <property type="nucleotide sequence ID" value="NZ_CAKP01000066.1"/>
</dbReference>
<dbReference type="OrthoDB" id="2973788at2"/>
<accession>I7K6V4</accession>
<dbReference type="AlphaFoldDB" id="I7K6V4"/>
<dbReference type="STRING" id="857293.CAAU_1185"/>